<dbReference type="Gene3D" id="3.40.190.80">
    <property type="match status" value="1"/>
</dbReference>
<evidence type="ECO:0000259" key="8">
    <source>
        <dbReference type="Pfam" id="PF00316"/>
    </source>
</evidence>
<comment type="similarity">
    <text evidence="3">Belongs to the FBPase class 1 family.</text>
</comment>
<evidence type="ECO:0000256" key="1">
    <source>
        <dbReference type="ARBA" id="ARBA00001946"/>
    </source>
</evidence>
<dbReference type="Pfam" id="PF00316">
    <property type="entry name" value="FBPase"/>
    <property type="match status" value="1"/>
</dbReference>
<dbReference type="GO" id="GO:0046872">
    <property type="term" value="F:metal ion binding"/>
    <property type="evidence" value="ECO:0007669"/>
    <property type="project" value="UniProtKB-KW"/>
</dbReference>
<name>M1VCR7_CYAM1</name>
<dbReference type="PANTHER" id="PTHR11556">
    <property type="entry name" value="FRUCTOSE-1,6-BISPHOSPHATASE-RELATED"/>
    <property type="match status" value="1"/>
</dbReference>
<keyword evidence="5" id="KW-0378">Hydrolase</keyword>
<dbReference type="EMBL" id="AP006502">
    <property type="protein sequence ID" value="BAM83314.1"/>
    <property type="molecule type" value="Genomic_DNA"/>
</dbReference>
<evidence type="ECO:0000313" key="11">
    <source>
        <dbReference type="Proteomes" id="UP000007014"/>
    </source>
</evidence>
<dbReference type="eggNOG" id="KOG1458">
    <property type="taxonomic scope" value="Eukaryota"/>
</dbReference>
<sequence>MDLENFLEQVKDPDLRQIVHAIAEASVSIDQVLRNGVQDVSSSAVAAAPGQQHNAFGDAQLSEDLTADHLARSRLLQVPCVSYVSSEENPTEQRGPGHKYAVAFDPLDGSSVLESNFSVGSIFGVWRTAERLVGCQGRDMVAAAVTLYGPRLVLVVAVDPGLMSSDWPGGVASFRWTTSNDARWRLLKQWSPDLLRHSSASLFAPGNLRATQELPPYDRMVRSWIESRYTLRYSGAMAPDVFQIIAKGQGIFCNPSVPGKAKLRLVYEALPLAFLVEAVGGRSSDGSRTSTSLLDKRITLLIERTPVVLGSPSEVQRYIEAMNET</sequence>
<dbReference type="PRINTS" id="PR01958">
    <property type="entry name" value="S17BPHPHTASE"/>
</dbReference>
<accession>M1VCR7</accession>
<dbReference type="InterPro" id="IPR033391">
    <property type="entry name" value="FBPase_N"/>
</dbReference>
<dbReference type="AlphaFoldDB" id="M1VCR7"/>
<comment type="pathway">
    <text evidence="2">Carbohydrate biosynthesis; Calvin cycle.</text>
</comment>
<dbReference type="GO" id="GO:0005737">
    <property type="term" value="C:cytoplasm"/>
    <property type="evidence" value="ECO:0007669"/>
    <property type="project" value="TreeGrafter"/>
</dbReference>
<dbReference type="STRING" id="280699.M1VCR7"/>
<dbReference type="Pfam" id="PF18913">
    <property type="entry name" value="FBPase_C"/>
    <property type="match status" value="1"/>
</dbReference>
<organism evidence="10 11">
    <name type="scientific">Cyanidioschyzon merolae (strain NIES-3377 / 10D)</name>
    <name type="common">Unicellular red alga</name>
    <dbReference type="NCBI Taxonomy" id="280699"/>
    <lineage>
        <taxon>Eukaryota</taxon>
        <taxon>Rhodophyta</taxon>
        <taxon>Bangiophyceae</taxon>
        <taxon>Cyanidiales</taxon>
        <taxon>Cyanidiaceae</taxon>
        <taxon>Cyanidioschyzon</taxon>
    </lineage>
</organism>
<dbReference type="InterPro" id="IPR000146">
    <property type="entry name" value="FBPase_class-1"/>
</dbReference>
<dbReference type="PROSITE" id="PS00124">
    <property type="entry name" value="FBPASE"/>
    <property type="match status" value="1"/>
</dbReference>
<keyword evidence="11" id="KW-1185">Reference proteome</keyword>
<keyword evidence="7" id="KW-0119">Carbohydrate metabolism</keyword>
<reference evidence="10 11" key="1">
    <citation type="journal article" date="2004" name="Nature">
        <title>Genome sequence of the ultrasmall unicellular red alga Cyanidioschyzon merolae 10D.</title>
        <authorList>
            <person name="Matsuzaki M."/>
            <person name="Misumi O."/>
            <person name="Shin-i T."/>
            <person name="Maruyama S."/>
            <person name="Takahara M."/>
            <person name="Miyagishima S."/>
            <person name="Mori T."/>
            <person name="Nishida K."/>
            <person name="Yagisawa F."/>
            <person name="Nishida K."/>
            <person name="Yoshida Y."/>
            <person name="Nishimura Y."/>
            <person name="Nakao S."/>
            <person name="Kobayashi T."/>
            <person name="Momoyama Y."/>
            <person name="Higashiyama T."/>
            <person name="Minoda A."/>
            <person name="Sano M."/>
            <person name="Nomoto H."/>
            <person name="Oishi K."/>
            <person name="Hayashi H."/>
            <person name="Ohta F."/>
            <person name="Nishizaka S."/>
            <person name="Haga S."/>
            <person name="Miura S."/>
            <person name="Morishita T."/>
            <person name="Kabeya Y."/>
            <person name="Terasawa K."/>
            <person name="Suzuki Y."/>
            <person name="Ishii Y."/>
            <person name="Asakawa S."/>
            <person name="Takano H."/>
            <person name="Ohta N."/>
            <person name="Kuroiwa H."/>
            <person name="Tanaka K."/>
            <person name="Shimizu N."/>
            <person name="Sugano S."/>
            <person name="Sato N."/>
            <person name="Nozaki H."/>
            <person name="Ogasawara N."/>
            <person name="Kohara Y."/>
            <person name="Kuroiwa T."/>
        </authorList>
    </citation>
    <scope>NUCLEOTIDE SEQUENCE [LARGE SCALE GENOMIC DNA]</scope>
    <source>
        <strain evidence="10 11">10D</strain>
    </source>
</reference>
<dbReference type="SUPFAM" id="SSF56655">
    <property type="entry name" value="Carbohydrate phosphatase"/>
    <property type="match status" value="1"/>
</dbReference>
<dbReference type="Proteomes" id="UP000007014">
    <property type="component" value="Chromosome 20"/>
</dbReference>
<evidence type="ECO:0000256" key="6">
    <source>
        <dbReference type="ARBA" id="ARBA00022842"/>
    </source>
</evidence>
<dbReference type="OrthoDB" id="10256725at2759"/>
<dbReference type="GO" id="GO:0042132">
    <property type="term" value="F:fructose 1,6-bisphosphate 1-phosphatase activity"/>
    <property type="evidence" value="ECO:0007669"/>
    <property type="project" value="TreeGrafter"/>
</dbReference>
<dbReference type="PANTHER" id="PTHR11556:SF35">
    <property type="entry name" value="SEDOHEPTULOSE-1,7-BISPHOSPHATASE, CHLOROPLASTIC"/>
    <property type="match status" value="1"/>
</dbReference>
<evidence type="ECO:0000256" key="4">
    <source>
        <dbReference type="ARBA" id="ARBA00022723"/>
    </source>
</evidence>
<feature type="domain" description="Fructose-1-6-bisphosphatase class 1 C-terminal" evidence="9">
    <location>
        <begin position="200"/>
        <end position="322"/>
    </location>
</feature>
<dbReference type="InterPro" id="IPR044015">
    <property type="entry name" value="FBPase_C_dom"/>
</dbReference>
<dbReference type="RefSeq" id="XP_005539350.1">
    <property type="nucleotide sequence ID" value="XM_005539293.1"/>
</dbReference>
<dbReference type="GO" id="GO:0006000">
    <property type="term" value="P:fructose metabolic process"/>
    <property type="evidence" value="ECO:0007669"/>
    <property type="project" value="TreeGrafter"/>
</dbReference>
<dbReference type="GO" id="GO:0030388">
    <property type="term" value="P:fructose 1,6-bisphosphate metabolic process"/>
    <property type="evidence" value="ECO:0007669"/>
    <property type="project" value="TreeGrafter"/>
</dbReference>
<dbReference type="PIRSF" id="PIRSF000904">
    <property type="entry name" value="FBPtase_SBPase"/>
    <property type="match status" value="1"/>
</dbReference>
<protein>
    <submittedName>
        <fullName evidence="10">Sedoheptulose-1,7-bisphosphatase</fullName>
    </submittedName>
</protein>
<dbReference type="InterPro" id="IPR023079">
    <property type="entry name" value="SBPase"/>
</dbReference>
<evidence type="ECO:0000256" key="3">
    <source>
        <dbReference type="ARBA" id="ARBA00010941"/>
    </source>
</evidence>
<dbReference type="KEGG" id="cme:CYME_CMT362C"/>
<reference evidence="10 11" key="2">
    <citation type="journal article" date="2007" name="BMC Biol.">
        <title>A 100%-complete sequence reveals unusually simple genomic features in the hot-spring red alga Cyanidioschyzon merolae.</title>
        <authorList>
            <person name="Nozaki H."/>
            <person name="Takano H."/>
            <person name="Misumi O."/>
            <person name="Terasawa K."/>
            <person name="Matsuzaki M."/>
            <person name="Maruyama S."/>
            <person name="Nishida K."/>
            <person name="Yagisawa F."/>
            <person name="Yoshida Y."/>
            <person name="Fujiwara T."/>
            <person name="Takio S."/>
            <person name="Tamura K."/>
            <person name="Chung S.J."/>
            <person name="Nakamura S."/>
            <person name="Kuroiwa H."/>
            <person name="Tanaka K."/>
            <person name="Sato N."/>
            <person name="Kuroiwa T."/>
        </authorList>
    </citation>
    <scope>NUCLEOTIDE SEQUENCE [LARGE SCALE GENOMIC DNA]</scope>
    <source>
        <strain evidence="10 11">10D</strain>
    </source>
</reference>
<evidence type="ECO:0000313" key="10">
    <source>
        <dbReference type="EMBL" id="BAM83314.1"/>
    </source>
</evidence>
<proteinExistence type="inferred from homology"/>
<keyword evidence="4" id="KW-0479">Metal-binding</keyword>
<dbReference type="GO" id="GO:0006002">
    <property type="term" value="P:fructose 6-phosphate metabolic process"/>
    <property type="evidence" value="ECO:0007669"/>
    <property type="project" value="TreeGrafter"/>
</dbReference>
<dbReference type="Gene3D" id="3.30.540.10">
    <property type="entry name" value="Fructose-1,6-Bisphosphatase, subunit A, domain 1"/>
    <property type="match status" value="1"/>
</dbReference>
<dbReference type="GO" id="GO:0005986">
    <property type="term" value="P:sucrose biosynthetic process"/>
    <property type="evidence" value="ECO:0007669"/>
    <property type="project" value="TreeGrafter"/>
</dbReference>
<feature type="domain" description="Fructose-1-6-bisphosphatase class I N-terminal" evidence="8">
    <location>
        <begin position="14"/>
        <end position="162"/>
    </location>
</feature>
<comment type="cofactor">
    <cofactor evidence="1">
        <name>Mg(2+)</name>
        <dbReference type="ChEBI" id="CHEBI:18420"/>
    </cofactor>
</comment>
<dbReference type="HAMAP" id="MF_01855">
    <property type="entry name" value="FBPase_class1"/>
    <property type="match status" value="1"/>
</dbReference>
<dbReference type="InterPro" id="IPR020548">
    <property type="entry name" value="Fructose_bisphosphatase_AS"/>
</dbReference>
<gene>
    <name evidence="10" type="ORF">CYME_CMT362C</name>
</gene>
<dbReference type="GO" id="GO:0006094">
    <property type="term" value="P:gluconeogenesis"/>
    <property type="evidence" value="ECO:0007669"/>
    <property type="project" value="TreeGrafter"/>
</dbReference>
<dbReference type="GeneID" id="16998110"/>
<evidence type="ECO:0000256" key="2">
    <source>
        <dbReference type="ARBA" id="ARBA00005215"/>
    </source>
</evidence>
<evidence type="ECO:0000259" key="9">
    <source>
        <dbReference type="Pfam" id="PF18913"/>
    </source>
</evidence>
<keyword evidence="6" id="KW-0460">Magnesium</keyword>
<evidence type="ECO:0000256" key="7">
    <source>
        <dbReference type="ARBA" id="ARBA00023277"/>
    </source>
</evidence>
<evidence type="ECO:0000256" key="5">
    <source>
        <dbReference type="ARBA" id="ARBA00022801"/>
    </source>
</evidence>